<organism evidence="2">
    <name type="scientific">Tuwongella immobilis</name>
    <dbReference type="NCBI Taxonomy" id="692036"/>
    <lineage>
        <taxon>Bacteria</taxon>
        <taxon>Pseudomonadati</taxon>
        <taxon>Planctomycetota</taxon>
        <taxon>Planctomycetia</taxon>
        <taxon>Gemmatales</taxon>
        <taxon>Gemmataceae</taxon>
        <taxon>Tuwongella</taxon>
    </lineage>
</organism>
<sequence>MGATNSARKLIESATAAKTPLEVDTTACIIKNVRIVGERSDNCHGIDGVVHGTRYPEATQRDALPLYEGLKVRTNHPDRANPQAERNVFDTFGVLRNCRVVQDPDGFAIRGDLHYLGSHSFANSIVEDVQRALGVYGLSHNANSDPRQDRVENGTLIVGRITEVIGVDIVDQPATNSNLWESKRPMPKKFTLRSLLESQRKRFSKPRRAWLNRLLESENYQEDADPVLDAAAEAPEEASPEAALKAGFRAAVLSVIDDDSPASEKLARLKELLMTQEKLLAATEPSKPESEEDEPTKTESEEDDDKTDSGGTKTESKELVRLRREVESRSLCESLNVKTTPSLLKALCLLESDDQRRELLAGIRPVTAPRSGSPAALPPPTAGAGGGPAPAALPTTDVLYQSLIGG</sequence>
<keyword evidence="3" id="KW-1185">Reference proteome</keyword>
<dbReference type="Proteomes" id="UP000464378">
    <property type="component" value="Chromosome"/>
</dbReference>
<dbReference type="AlphaFoldDB" id="A0A6C2YNR3"/>
<dbReference type="InParanoid" id="A0A6C2YNR3"/>
<feature type="region of interest" description="Disordered" evidence="1">
    <location>
        <begin position="280"/>
        <end position="321"/>
    </location>
</feature>
<name>A0A6C2YNR3_9BACT</name>
<evidence type="ECO:0000313" key="3">
    <source>
        <dbReference type="Proteomes" id="UP000464378"/>
    </source>
</evidence>
<gene>
    <name evidence="2" type="ORF">GMBLW1_08840</name>
</gene>
<feature type="region of interest" description="Disordered" evidence="1">
    <location>
        <begin position="366"/>
        <end position="393"/>
    </location>
</feature>
<dbReference type="RefSeq" id="WP_162658185.1">
    <property type="nucleotide sequence ID" value="NZ_LR593887.1"/>
</dbReference>
<feature type="compositionally biased region" description="Acidic residues" evidence="1">
    <location>
        <begin position="290"/>
        <end position="306"/>
    </location>
</feature>
<dbReference type="EMBL" id="LR586016">
    <property type="protein sequence ID" value="VIP03076.1"/>
    <property type="molecule type" value="Genomic_DNA"/>
</dbReference>
<evidence type="ECO:0000256" key="1">
    <source>
        <dbReference type="SAM" id="MobiDB-lite"/>
    </source>
</evidence>
<dbReference type="KEGG" id="tim:GMBLW1_08840"/>
<evidence type="ECO:0000313" key="2">
    <source>
        <dbReference type="EMBL" id="VIP03076.1"/>
    </source>
</evidence>
<accession>A0A6C2YNR3</accession>
<dbReference type="EMBL" id="LR593887">
    <property type="protein sequence ID" value="VTS03315.1"/>
    <property type="molecule type" value="Genomic_DNA"/>
</dbReference>
<proteinExistence type="predicted"/>
<reference evidence="2" key="1">
    <citation type="submission" date="2019-04" db="EMBL/GenBank/DDBJ databases">
        <authorList>
            <consortium name="Science for Life Laboratories"/>
        </authorList>
    </citation>
    <scope>NUCLEOTIDE SEQUENCE</scope>
    <source>
        <strain evidence="2">MBLW1</strain>
    </source>
</reference>
<protein>
    <submittedName>
        <fullName evidence="2">Uncharacterized protein</fullName>
    </submittedName>
</protein>